<evidence type="ECO:0000313" key="3">
    <source>
        <dbReference type="EMBL" id="AXF24653.1"/>
    </source>
</evidence>
<keyword evidence="3" id="KW-0808">Transferase</keyword>
<protein>
    <submittedName>
        <fullName evidence="3">Acyltransferase</fullName>
    </submittedName>
</protein>
<name>A0A2Z5N524_BURPY</name>
<dbReference type="Pfam" id="PF01757">
    <property type="entry name" value="Acyl_transf_3"/>
    <property type="match status" value="1"/>
</dbReference>
<dbReference type="PANTHER" id="PTHR23028">
    <property type="entry name" value="ACETYLTRANSFERASE"/>
    <property type="match status" value="1"/>
</dbReference>
<dbReference type="Proteomes" id="UP000253104">
    <property type="component" value="Chromosome mHSR5_B"/>
</dbReference>
<feature type="transmembrane region" description="Helical" evidence="1">
    <location>
        <begin position="128"/>
        <end position="145"/>
    </location>
</feature>
<proteinExistence type="predicted"/>
<feature type="transmembrane region" description="Helical" evidence="1">
    <location>
        <begin position="207"/>
        <end position="225"/>
    </location>
</feature>
<feature type="transmembrane region" description="Helical" evidence="1">
    <location>
        <begin position="67"/>
        <end position="87"/>
    </location>
</feature>
<reference evidence="3 4" key="1">
    <citation type="journal article" date="2018" name="ISME J.">
        <title>Involvement of Burkholderiaceae and sulfurous volatiles in disease-suppressive soils.</title>
        <authorList>
            <person name="Carrion V.J."/>
            <person name="Cordovez V."/>
            <person name="Tyc O."/>
            <person name="Etalo D.W."/>
            <person name="de Bruijn I."/>
            <person name="de Jager V.C."/>
            <person name="Medema M.H."/>
            <person name="Eberl L."/>
            <person name="Raaijmakers J.M."/>
        </authorList>
    </citation>
    <scope>NUCLEOTIDE SEQUENCE [LARGE SCALE GENOMIC DNA]</scope>
    <source>
        <strain evidence="4">mHSR5</strain>
    </source>
</reference>
<dbReference type="GO" id="GO:0016747">
    <property type="term" value="F:acyltransferase activity, transferring groups other than amino-acyl groups"/>
    <property type="evidence" value="ECO:0007669"/>
    <property type="project" value="InterPro"/>
</dbReference>
<dbReference type="InterPro" id="IPR002656">
    <property type="entry name" value="Acyl_transf_3_dom"/>
</dbReference>
<feature type="transmembrane region" description="Helical" evidence="1">
    <location>
        <begin position="301"/>
        <end position="322"/>
    </location>
</feature>
<evidence type="ECO:0000256" key="1">
    <source>
        <dbReference type="SAM" id="Phobius"/>
    </source>
</evidence>
<evidence type="ECO:0000259" key="2">
    <source>
        <dbReference type="Pfam" id="PF01757"/>
    </source>
</evidence>
<feature type="transmembrane region" description="Helical" evidence="1">
    <location>
        <begin position="152"/>
        <end position="172"/>
    </location>
</feature>
<dbReference type="InterPro" id="IPR050879">
    <property type="entry name" value="Acyltransferase_3"/>
</dbReference>
<dbReference type="GO" id="GO:0016020">
    <property type="term" value="C:membrane"/>
    <property type="evidence" value="ECO:0007669"/>
    <property type="project" value="TreeGrafter"/>
</dbReference>
<keyword evidence="1" id="KW-0472">Membrane</keyword>
<dbReference type="OrthoDB" id="9814807at2"/>
<dbReference type="GO" id="GO:0000271">
    <property type="term" value="P:polysaccharide biosynthetic process"/>
    <property type="evidence" value="ECO:0007669"/>
    <property type="project" value="TreeGrafter"/>
</dbReference>
<keyword evidence="1" id="KW-1133">Transmembrane helix</keyword>
<keyword evidence="1" id="KW-0812">Transmembrane</keyword>
<dbReference type="PANTHER" id="PTHR23028:SF131">
    <property type="entry name" value="BLR2367 PROTEIN"/>
    <property type="match status" value="1"/>
</dbReference>
<dbReference type="RefSeq" id="WP_114181026.1">
    <property type="nucleotide sequence ID" value="NZ_CP024903.1"/>
</dbReference>
<sequence length="361" mass="38635">MNTLSQRQTVFSNIQRARAVAALAVVGYHMHVLPFGQNGIDVFFVIGGFIMSCAAPREGRAFLGKRLIRIVPLYWLTTLGVYAIAVLRPQWLNTTTAGLDYLVKSLLFVPYVDDSGHRGPLNPNGWTLEYEMLFYLAVAASLRFVRARYATALAALLLALVCVTLGATGATVVAAHPGMPLMLEFGLGVLAYWTLETGIGSRIAASVWAALAAASVAALALLPALHDVPSGFARVAGWGGPACVLIVSLVALELHGRKIANRLAMALGAASYSIYLIHPFVIGIAGKIIGARADLGTSSGIAVTFACLVAICASGFACHVWIEKPMLAMLDRWFRRVRPARDPSWHPVQGNPQHAVSKSYV</sequence>
<organism evidence="3 4">
    <name type="scientific">Burkholderia pyrrocinia</name>
    <name type="common">Pseudomonas pyrrocinia</name>
    <dbReference type="NCBI Taxonomy" id="60550"/>
    <lineage>
        <taxon>Bacteria</taxon>
        <taxon>Pseudomonadati</taxon>
        <taxon>Pseudomonadota</taxon>
        <taxon>Betaproteobacteria</taxon>
        <taxon>Burkholderiales</taxon>
        <taxon>Burkholderiaceae</taxon>
        <taxon>Burkholderia</taxon>
        <taxon>Burkholderia cepacia complex</taxon>
    </lineage>
</organism>
<accession>A0A2Z5N524</accession>
<dbReference type="AlphaFoldDB" id="A0A2Z5N524"/>
<dbReference type="EMBL" id="CP024903">
    <property type="protein sequence ID" value="AXF24653.1"/>
    <property type="molecule type" value="Genomic_DNA"/>
</dbReference>
<feature type="transmembrane region" description="Helical" evidence="1">
    <location>
        <begin position="264"/>
        <end position="289"/>
    </location>
</feature>
<feature type="transmembrane region" description="Helical" evidence="1">
    <location>
        <begin position="231"/>
        <end position="252"/>
    </location>
</feature>
<feature type="domain" description="Acyltransferase 3" evidence="2">
    <location>
        <begin position="14"/>
        <end position="313"/>
    </location>
</feature>
<keyword evidence="3" id="KW-0012">Acyltransferase</keyword>
<gene>
    <name evidence="3" type="ORF">CUJ89_30805</name>
</gene>
<evidence type="ECO:0000313" key="4">
    <source>
        <dbReference type="Proteomes" id="UP000253104"/>
    </source>
</evidence>
<feature type="transmembrane region" description="Helical" evidence="1">
    <location>
        <begin position="178"/>
        <end position="195"/>
    </location>
</feature>